<sequence>MTEEKLLSPHGSPPVSLSASLSVCLLFVSTTLCNLHFSSLHEKTMSPLSCDAHSSISRAVPQAIQHSVN</sequence>
<dbReference type="AlphaFoldDB" id="A0A4Z2IWL0"/>
<evidence type="ECO:0000313" key="3">
    <source>
        <dbReference type="Proteomes" id="UP000314294"/>
    </source>
</evidence>
<gene>
    <name evidence="2" type="ORF">EYF80_007826</name>
</gene>
<accession>A0A4Z2IWL0</accession>
<keyword evidence="1" id="KW-0812">Transmembrane</keyword>
<feature type="transmembrane region" description="Helical" evidence="1">
    <location>
        <begin position="15"/>
        <end position="37"/>
    </location>
</feature>
<organism evidence="2 3">
    <name type="scientific">Liparis tanakae</name>
    <name type="common">Tanaka's snailfish</name>
    <dbReference type="NCBI Taxonomy" id="230148"/>
    <lineage>
        <taxon>Eukaryota</taxon>
        <taxon>Metazoa</taxon>
        <taxon>Chordata</taxon>
        <taxon>Craniata</taxon>
        <taxon>Vertebrata</taxon>
        <taxon>Euteleostomi</taxon>
        <taxon>Actinopterygii</taxon>
        <taxon>Neopterygii</taxon>
        <taxon>Teleostei</taxon>
        <taxon>Neoteleostei</taxon>
        <taxon>Acanthomorphata</taxon>
        <taxon>Eupercaria</taxon>
        <taxon>Perciformes</taxon>
        <taxon>Cottioidei</taxon>
        <taxon>Cottales</taxon>
        <taxon>Liparidae</taxon>
        <taxon>Liparis</taxon>
    </lineage>
</organism>
<reference evidence="2 3" key="1">
    <citation type="submission" date="2019-03" db="EMBL/GenBank/DDBJ databases">
        <title>First draft genome of Liparis tanakae, snailfish: a comprehensive survey of snailfish specific genes.</title>
        <authorList>
            <person name="Kim W."/>
            <person name="Song I."/>
            <person name="Jeong J.-H."/>
            <person name="Kim D."/>
            <person name="Kim S."/>
            <person name="Ryu S."/>
            <person name="Song J.Y."/>
            <person name="Lee S.K."/>
        </authorList>
    </citation>
    <scope>NUCLEOTIDE SEQUENCE [LARGE SCALE GENOMIC DNA]</scope>
    <source>
        <tissue evidence="2">Muscle</tissue>
    </source>
</reference>
<keyword evidence="3" id="KW-1185">Reference proteome</keyword>
<evidence type="ECO:0000256" key="1">
    <source>
        <dbReference type="SAM" id="Phobius"/>
    </source>
</evidence>
<keyword evidence="1" id="KW-0472">Membrane</keyword>
<protein>
    <submittedName>
        <fullName evidence="2">Uncharacterized protein</fullName>
    </submittedName>
</protein>
<name>A0A4Z2IWL0_9TELE</name>
<proteinExistence type="predicted"/>
<comment type="caution">
    <text evidence="2">The sequence shown here is derived from an EMBL/GenBank/DDBJ whole genome shotgun (WGS) entry which is preliminary data.</text>
</comment>
<evidence type="ECO:0000313" key="2">
    <source>
        <dbReference type="EMBL" id="TNN81918.1"/>
    </source>
</evidence>
<dbReference type="Proteomes" id="UP000314294">
    <property type="component" value="Unassembled WGS sequence"/>
</dbReference>
<keyword evidence="1" id="KW-1133">Transmembrane helix</keyword>
<dbReference type="EMBL" id="SRLO01000043">
    <property type="protein sequence ID" value="TNN81918.1"/>
    <property type="molecule type" value="Genomic_DNA"/>
</dbReference>